<dbReference type="Proteomes" id="UP001168883">
    <property type="component" value="Unassembled WGS sequence"/>
</dbReference>
<sequence>MLQFVHNLSHMPPDFFANHSLRLFPVNIDFLFPYPSLQLLPYSVQLIRQPDVDQKYTAVGSDLLKRKAFEPP</sequence>
<proteinExistence type="predicted"/>
<evidence type="ECO:0000313" key="1">
    <source>
        <dbReference type="EMBL" id="MDO3680814.1"/>
    </source>
</evidence>
<keyword evidence="2" id="KW-1185">Reference proteome</keyword>
<evidence type="ECO:0000313" key="2">
    <source>
        <dbReference type="Proteomes" id="UP001168883"/>
    </source>
</evidence>
<dbReference type="RefSeq" id="WP_025851493.1">
    <property type="nucleotide sequence ID" value="NZ_JARLKN010000118.1"/>
</dbReference>
<comment type="caution">
    <text evidence="1">The sequence shown here is derived from an EMBL/GenBank/DDBJ whole genome shotgun (WGS) entry which is preliminary data.</text>
</comment>
<dbReference type="EMBL" id="JAUMKJ010000047">
    <property type="protein sequence ID" value="MDO3680814.1"/>
    <property type="molecule type" value="Genomic_DNA"/>
</dbReference>
<name>A0ABT8VIN9_9BACL</name>
<organism evidence="1 2">
    <name type="scientific">Paenibacillus ehimensis</name>
    <dbReference type="NCBI Taxonomy" id="79264"/>
    <lineage>
        <taxon>Bacteria</taxon>
        <taxon>Bacillati</taxon>
        <taxon>Bacillota</taxon>
        <taxon>Bacilli</taxon>
        <taxon>Bacillales</taxon>
        <taxon>Paenibacillaceae</taxon>
        <taxon>Paenibacillus</taxon>
    </lineage>
</organism>
<accession>A0ABT8VIN9</accession>
<protein>
    <submittedName>
        <fullName evidence="1">Uncharacterized protein</fullName>
    </submittedName>
</protein>
<gene>
    <name evidence="1" type="ORF">Q3C12_27780</name>
</gene>
<reference evidence="1" key="1">
    <citation type="submission" date="2023-07" db="EMBL/GenBank/DDBJ databases">
        <authorList>
            <person name="Aktuganov G."/>
            <person name="Boyko T."/>
            <person name="Delegan Y."/>
            <person name="Galimzianova N."/>
            <person name="Gilvanova E."/>
            <person name="Korobov V."/>
            <person name="Kuzmina L."/>
            <person name="Melentiev A."/>
            <person name="Milman P."/>
            <person name="Ryabova A."/>
            <person name="Stupak E."/>
            <person name="Yasakov T."/>
            <person name="Zharikova N."/>
            <person name="Zhurenko E."/>
        </authorList>
    </citation>
    <scope>NUCLEOTIDE SEQUENCE</scope>
    <source>
        <strain evidence="1">IB-739</strain>
    </source>
</reference>